<accession>A0AAW8TU47</accession>
<proteinExistence type="predicted"/>
<comment type="caution">
    <text evidence="1">The sequence shown here is derived from an EMBL/GenBank/DDBJ whole genome shotgun (WGS) entry which is preliminary data.</text>
</comment>
<evidence type="ECO:0000313" key="2">
    <source>
        <dbReference type="Proteomes" id="UP001256711"/>
    </source>
</evidence>
<evidence type="ECO:0000313" key="1">
    <source>
        <dbReference type="EMBL" id="MDT2809204.1"/>
    </source>
</evidence>
<name>A0AAW8TU47_9ENTE</name>
<dbReference type="Proteomes" id="UP001256711">
    <property type="component" value="Unassembled WGS sequence"/>
</dbReference>
<dbReference type="EMBL" id="JARQBJ010000001">
    <property type="protein sequence ID" value="MDT2809204.1"/>
    <property type="molecule type" value="Genomic_DNA"/>
</dbReference>
<reference evidence="1" key="1">
    <citation type="submission" date="2023-03" db="EMBL/GenBank/DDBJ databases">
        <authorList>
            <person name="Shen W."/>
            <person name="Cai J."/>
        </authorList>
    </citation>
    <scope>NUCLEOTIDE SEQUENCE</scope>
    <source>
        <strain evidence="1">B226-2</strain>
    </source>
</reference>
<evidence type="ECO:0008006" key="3">
    <source>
        <dbReference type="Google" id="ProtNLM"/>
    </source>
</evidence>
<dbReference type="AlphaFoldDB" id="A0AAW8TU47"/>
<dbReference type="RefSeq" id="WP_311834924.1">
    <property type="nucleotide sequence ID" value="NZ_JARQBJ010000001.1"/>
</dbReference>
<gene>
    <name evidence="1" type="ORF">P7H43_01690</name>
</gene>
<organism evidence="1 2">
    <name type="scientific">Enterococcus asini</name>
    <dbReference type="NCBI Taxonomy" id="57732"/>
    <lineage>
        <taxon>Bacteria</taxon>
        <taxon>Bacillati</taxon>
        <taxon>Bacillota</taxon>
        <taxon>Bacilli</taxon>
        <taxon>Lactobacillales</taxon>
        <taxon>Enterococcaceae</taxon>
        <taxon>Enterococcus</taxon>
    </lineage>
</organism>
<sequence length="76" mass="8392">MFTVNQKVRPVDKDAILNDTLLHDSGRQIIKDAGCVGTVTQVKVEDDGRALNYVTYEGPGGILTQVYRDNEIEVAQ</sequence>
<protein>
    <recommendedName>
        <fullName evidence="3">DUF4926 domain-containing protein</fullName>
    </recommendedName>
</protein>